<evidence type="ECO:0000256" key="9">
    <source>
        <dbReference type="ARBA" id="ARBA00022832"/>
    </source>
</evidence>
<comment type="subcellular location">
    <subcellularLocation>
        <location evidence="2">Plastid</location>
        <location evidence="2">Chloroplast</location>
    </subcellularLocation>
</comment>
<accession>A0A7J6G7D2</accession>
<reference evidence="15 16" key="1">
    <citation type="journal article" date="2020" name="bioRxiv">
        <title>Sequence and annotation of 42 cannabis genomes reveals extensive copy number variation in cannabinoid synthesis and pathogen resistance genes.</title>
        <authorList>
            <person name="Mckernan K.J."/>
            <person name="Helbert Y."/>
            <person name="Kane L.T."/>
            <person name="Ebling H."/>
            <person name="Zhang L."/>
            <person name="Liu B."/>
            <person name="Eaton Z."/>
            <person name="Mclaughlin S."/>
            <person name="Kingan S."/>
            <person name="Baybayan P."/>
            <person name="Concepcion G."/>
            <person name="Jordan M."/>
            <person name="Riva A."/>
            <person name="Barbazuk W."/>
            <person name="Harkins T."/>
        </authorList>
    </citation>
    <scope>NUCLEOTIDE SEQUENCE [LARGE SCALE GENOMIC DNA]</scope>
    <source>
        <strain evidence="16">cv. Jamaican Lion 4</strain>
        <tissue evidence="15">Leaf</tissue>
    </source>
</reference>
<keyword evidence="6" id="KW-0150">Chloroplast</keyword>
<comment type="pathway">
    <text evidence="3">Lipid metabolism; fatty acid metabolism.</text>
</comment>
<dbReference type="SUPFAM" id="SSF47240">
    <property type="entry name" value="Ferritin-like"/>
    <property type="match status" value="3"/>
</dbReference>
<dbReference type="InterPro" id="IPR009078">
    <property type="entry name" value="Ferritin-like_SF"/>
</dbReference>
<name>A0A7J6G7D2_CANSA</name>
<sequence length="1096" mass="125167">MAYNLIITPFGSPNFCSSFLKPPPPLMARNFSTTSTKSDNTSKTCKASLMIPCAKKVEIFKAMEEWGRENILPLLKPVEQSWQPQDFLPEPTSEEFYEQLKELRERTKEVPNDYFVVLVGNMITEEALPSYHARINGINFFHDRTGMDETPWAIWARGWSAEENRHGDLLNKYLYLSGRVDMKKVETTIHYLIGRGMVLKNFETAVDKDIGSGYNPYEFTIYTSFQERATFVSHRNTAKIAFKYGDTKLAQICGVIARDEKQHETAYTKIASKLFELDPNDMVLAFAQIIKERITMPGHLMYDGIDPNLFDHFTNTASRIGVYTVTEYREILEHLVAKWNVEKLIGLSSEGRQAQEYLCGLAQRLKRIEEMVKSKAQKNSSSLIHVSWVFDRERMGLGSGFRVSVSIEGSGSGSRLGSGFESEVRVGVQTKVKVLRALLMTPSAKKVEIFKSMEEWGRENVLPLLKPVEQSWQPQDFLPEPTSEEFAEQVKELRERTKEVPNDYFVVLVGNMITEEALPSYHARINGIDFFHDRTGVDETPWAIWARGWSAEENRHGDLLNKYLYLSGRVDMKKVETSIHYLIGKGTAPQKYETAVSKDTDVGDNPYLFTIYTSFQERATFISHRNTGKLAYKYGDTKLAQICGVVASDEKRHETAYTKIASKLFELDPNDMVLEFARNMKKKITMPGHLMYDGINPNLFDHFTNTASHIGVYTVTEYRETLEHLVAKWNVEKLIGLSSEGRQAQDYLCGLAQKVKRIEEMVKSKAQKDCSSSIGVSWVFDPNKTPVNQSWQPQDFLPEPTSEGFEEQVKELRERVKEVPDDYFVVLVGNMITEEALPSYHARINGINNFHDKTGADETPWAIWARGWSAEENRHGDLLNKYLYLSGRVDMKRIETTINYLIARGLDVGIGNDSYLFAIYTSFQERATFISHRNTGKLAFKYGDTKLAQICGVVASDEKRHETAYTKIASKLFELDPNDMVLAFADTMKRKISMPAHLMYDGIDPNLYTHFTNIASRVGVYSVTEYREILEHLVAKWNVEKLIGLSSEGRQAQDYLCGLAHRVKRVEEMVKSKAQNNDSSSIRVSWVLDREKVVQI</sequence>
<evidence type="ECO:0000256" key="2">
    <source>
        <dbReference type="ARBA" id="ARBA00004229"/>
    </source>
</evidence>
<evidence type="ECO:0000256" key="7">
    <source>
        <dbReference type="ARBA" id="ARBA00022640"/>
    </source>
</evidence>
<dbReference type="AlphaFoldDB" id="A0A7J6G7D2"/>
<protein>
    <recommendedName>
        <fullName evidence="17">Acyl-[acyl-carrier-protein] desaturase</fullName>
    </recommendedName>
</protein>
<evidence type="ECO:0000256" key="4">
    <source>
        <dbReference type="ARBA" id="ARBA00008749"/>
    </source>
</evidence>
<dbReference type="GO" id="GO:0046872">
    <property type="term" value="F:metal ion binding"/>
    <property type="evidence" value="ECO:0007669"/>
    <property type="project" value="UniProtKB-KW"/>
</dbReference>
<comment type="similarity">
    <text evidence="4">Belongs to the fatty acid desaturase type 2 family.</text>
</comment>
<organism evidence="15 16">
    <name type="scientific">Cannabis sativa</name>
    <name type="common">Hemp</name>
    <name type="synonym">Marijuana</name>
    <dbReference type="NCBI Taxonomy" id="3483"/>
    <lineage>
        <taxon>Eukaryota</taxon>
        <taxon>Viridiplantae</taxon>
        <taxon>Streptophyta</taxon>
        <taxon>Embryophyta</taxon>
        <taxon>Tracheophyta</taxon>
        <taxon>Spermatophyta</taxon>
        <taxon>Magnoliopsida</taxon>
        <taxon>eudicotyledons</taxon>
        <taxon>Gunneridae</taxon>
        <taxon>Pentapetalae</taxon>
        <taxon>rosids</taxon>
        <taxon>fabids</taxon>
        <taxon>Rosales</taxon>
        <taxon>Cannabaceae</taxon>
        <taxon>Cannabis</taxon>
    </lineage>
</organism>
<dbReference type="InterPro" id="IPR005067">
    <property type="entry name" value="Fatty_acid_desaturase-2"/>
</dbReference>
<keyword evidence="10" id="KW-0809">Transit peptide</keyword>
<evidence type="ECO:0000256" key="3">
    <source>
        <dbReference type="ARBA" id="ARBA00004872"/>
    </source>
</evidence>
<dbReference type="FunFam" id="1.10.620.20:FF:000002">
    <property type="entry name" value="Stearoyl-[acyl-carrier-protein] 9-desaturase, chloroplastic"/>
    <property type="match status" value="3"/>
</dbReference>
<dbReference type="InterPro" id="IPR012348">
    <property type="entry name" value="RNR-like"/>
</dbReference>
<keyword evidence="11" id="KW-0560">Oxidoreductase</keyword>
<comment type="caution">
    <text evidence="15">The sequence shown here is derived from an EMBL/GenBank/DDBJ whole genome shotgun (WGS) entry which is preliminary data.</text>
</comment>
<dbReference type="Pfam" id="PF03405">
    <property type="entry name" value="FA_desaturase_2"/>
    <property type="match status" value="3"/>
</dbReference>
<dbReference type="CDD" id="cd01050">
    <property type="entry name" value="Acyl_ACP_Desat"/>
    <property type="match status" value="3"/>
</dbReference>
<dbReference type="GO" id="GO:0009570">
    <property type="term" value="C:chloroplast stroma"/>
    <property type="evidence" value="ECO:0007669"/>
    <property type="project" value="TreeGrafter"/>
</dbReference>
<keyword evidence="13" id="KW-0443">Lipid metabolism</keyword>
<evidence type="ECO:0000256" key="12">
    <source>
        <dbReference type="ARBA" id="ARBA00023004"/>
    </source>
</evidence>
<proteinExistence type="inferred from homology"/>
<dbReference type="Gene3D" id="1.10.620.20">
    <property type="entry name" value="Ribonucleotide Reductase, subunit A"/>
    <property type="match status" value="3"/>
</dbReference>
<evidence type="ECO:0000256" key="5">
    <source>
        <dbReference type="ARBA" id="ARBA00022516"/>
    </source>
</evidence>
<evidence type="ECO:0000256" key="13">
    <source>
        <dbReference type="ARBA" id="ARBA00023098"/>
    </source>
</evidence>
<dbReference type="PANTHER" id="PTHR31155:SF27">
    <property type="entry name" value="STEAROYL-[ACYL-CARRIER-PROTEIN] 9-DESATURASE 5, CHLOROPLASTIC"/>
    <property type="match status" value="1"/>
</dbReference>
<gene>
    <name evidence="15" type="ORF">F8388_021992</name>
</gene>
<keyword evidence="14" id="KW-0275">Fatty acid biosynthesis</keyword>
<dbReference type="PANTHER" id="PTHR31155">
    <property type="entry name" value="ACYL- ACYL-CARRIER-PROTEIN DESATURASE-RELATED"/>
    <property type="match status" value="1"/>
</dbReference>
<keyword evidence="5" id="KW-0444">Lipid biosynthesis</keyword>
<evidence type="ECO:0000313" key="16">
    <source>
        <dbReference type="Proteomes" id="UP000525078"/>
    </source>
</evidence>
<keyword evidence="7" id="KW-0934">Plastid</keyword>
<evidence type="ECO:0000256" key="8">
    <source>
        <dbReference type="ARBA" id="ARBA00022723"/>
    </source>
</evidence>
<evidence type="ECO:0000313" key="15">
    <source>
        <dbReference type="EMBL" id="KAF4378905.1"/>
    </source>
</evidence>
<dbReference type="EMBL" id="JAATIP010000070">
    <property type="protein sequence ID" value="KAF4378905.1"/>
    <property type="molecule type" value="Genomic_DNA"/>
</dbReference>
<comment type="cofactor">
    <cofactor evidence="1">
        <name>Fe(2+)</name>
        <dbReference type="ChEBI" id="CHEBI:29033"/>
    </cofactor>
</comment>
<evidence type="ECO:0000256" key="11">
    <source>
        <dbReference type="ARBA" id="ARBA00023002"/>
    </source>
</evidence>
<evidence type="ECO:0000256" key="1">
    <source>
        <dbReference type="ARBA" id="ARBA00001954"/>
    </source>
</evidence>
<keyword evidence="9" id="KW-0276">Fatty acid metabolism</keyword>
<evidence type="ECO:0000256" key="14">
    <source>
        <dbReference type="ARBA" id="ARBA00023160"/>
    </source>
</evidence>
<dbReference type="Proteomes" id="UP000525078">
    <property type="component" value="Unassembled WGS sequence"/>
</dbReference>
<evidence type="ECO:0000256" key="6">
    <source>
        <dbReference type="ARBA" id="ARBA00022528"/>
    </source>
</evidence>
<dbReference type="GO" id="GO:0006633">
    <property type="term" value="P:fatty acid biosynthetic process"/>
    <property type="evidence" value="ECO:0007669"/>
    <property type="project" value="UniProtKB-KW"/>
</dbReference>
<keyword evidence="12" id="KW-0408">Iron</keyword>
<evidence type="ECO:0008006" key="17">
    <source>
        <dbReference type="Google" id="ProtNLM"/>
    </source>
</evidence>
<evidence type="ECO:0000256" key="10">
    <source>
        <dbReference type="ARBA" id="ARBA00022946"/>
    </source>
</evidence>
<keyword evidence="8" id="KW-0479">Metal-binding</keyword>
<dbReference type="GO" id="GO:0045300">
    <property type="term" value="F:stearoyl-[ACP] desaturase activity"/>
    <property type="evidence" value="ECO:0007669"/>
    <property type="project" value="InterPro"/>
</dbReference>